<dbReference type="EMBL" id="OZ034826">
    <property type="protein sequence ID" value="CAL1682342.1"/>
    <property type="molecule type" value="Genomic_DNA"/>
</dbReference>
<dbReference type="AlphaFoldDB" id="A0AAV2NSL9"/>
<dbReference type="Gene3D" id="2.130.10.10">
    <property type="entry name" value="YVTN repeat-like/Quinoprotein amine dehydrogenase"/>
    <property type="match status" value="1"/>
</dbReference>
<dbReference type="InterPro" id="IPR015943">
    <property type="entry name" value="WD40/YVTN_repeat-like_dom_sf"/>
</dbReference>
<keyword evidence="2" id="KW-0472">Membrane</keyword>
<evidence type="ECO:0000256" key="2">
    <source>
        <dbReference type="SAM" id="Phobius"/>
    </source>
</evidence>
<feature type="transmembrane region" description="Helical" evidence="2">
    <location>
        <begin position="20"/>
        <end position="40"/>
    </location>
</feature>
<protein>
    <submittedName>
        <fullName evidence="3">Uncharacterized protein</fullName>
    </submittedName>
</protein>
<keyword evidence="2" id="KW-1133">Transmembrane helix</keyword>
<feature type="region of interest" description="Disordered" evidence="1">
    <location>
        <begin position="75"/>
        <end position="97"/>
    </location>
</feature>
<keyword evidence="4" id="KW-1185">Reference proteome</keyword>
<proteinExistence type="predicted"/>
<name>A0AAV2NSL9_9HYME</name>
<organism evidence="3 4">
    <name type="scientific">Lasius platythorax</name>
    <dbReference type="NCBI Taxonomy" id="488582"/>
    <lineage>
        <taxon>Eukaryota</taxon>
        <taxon>Metazoa</taxon>
        <taxon>Ecdysozoa</taxon>
        <taxon>Arthropoda</taxon>
        <taxon>Hexapoda</taxon>
        <taxon>Insecta</taxon>
        <taxon>Pterygota</taxon>
        <taxon>Neoptera</taxon>
        <taxon>Endopterygota</taxon>
        <taxon>Hymenoptera</taxon>
        <taxon>Apocrita</taxon>
        <taxon>Aculeata</taxon>
        <taxon>Formicoidea</taxon>
        <taxon>Formicidae</taxon>
        <taxon>Formicinae</taxon>
        <taxon>Lasius</taxon>
        <taxon>Lasius</taxon>
    </lineage>
</organism>
<reference evidence="3" key="1">
    <citation type="submission" date="2024-04" db="EMBL/GenBank/DDBJ databases">
        <authorList>
            <consortium name="Molecular Ecology Group"/>
        </authorList>
    </citation>
    <scope>NUCLEOTIDE SEQUENCE</scope>
</reference>
<accession>A0AAV2NSL9</accession>
<keyword evidence="2" id="KW-0812">Transmembrane</keyword>
<sequence length="128" mass="14397">METMPGSRNMLENVSLPTFVLLLLTTFIAGGIILLIRYAISRRSRSSLEQDSSKNLDQSWKPAAAPLNCNVNYSQIRNDQRIPPNNKRNRQKSDHSWLTTTLRGHTGPILDMEFSYNGRFVASSAEGT</sequence>
<evidence type="ECO:0000313" key="4">
    <source>
        <dbReference type="Proteomes" id="UP001497644"/>
    </source>
</evidence>
<dbReference type="Proteomes" id="UP001497644">
    <property type="component" value="Chromosome 3"/>
</dbReference>
<evidence type="ECO:0000313" key="3">
    <source>
        <dbReference type="EMBL" id="CAL1682342.1"/>
    </source>
</evidence>
<gene>
    <name evidence="3" type="ORF">LPLAT_LOCUS8176</name>
</gene>
<evidence type="ECO:0000256" key="1">
    <source>
        <dbReference type="SAM" id="MobiDB-lite"/>
    </source>
</evidence>